<evidence type="ECO:0000259" key="3">
    <source>
        <dbReference type="Pfam" id="PF02525"/>
    </source>
</evidence>
<dbReference type="EMBL" id="JAHZIJ010000003">
    <property type="protein sequence ID" value="MBW7474651.1"/>
    <property type="molecule type" value="Genomic_DNA"/>
</dbReference>
<dbReference type="RefSeq" id="WP_219871871.1">
    <property type="nucleotide sequence ID" value="NZ_JAHZIJ010000003.1"/>
</dbReference>
<accession>A0ABS7D5A2</accession>
<dbReference type="InterPro" id="IPR051545">
    <property type="entry name" value="NAD(P)H_dehydrogenase_qn"/>
</dbReference>
<gene>
    <name evidence="4" type="ORF">K0T92_07830</name>
</gene>
<dbReference type="SUPFAM" id="SSF52218">
    <property type="entry name" value="Flavoproteins"/>
    <property type="match status" value="1"/>
</dbReference>
<proteinExistence type="inferred from homology"/>
<dbReference type="Gene3D" id="3.40.50.360">
    <property type="match status" value="1"/>
</dbReference>
<evidence type="ECO:0000313" key="4">
    <source>
        <dbReference type="EMBL" id="MBW7474651.1"/>
    </source>
</evidence>
<reference evidence="4 5" key="1">
    <citation type="submission" date="2021-07" db="EMBL/GenBank/DDBJ databases">
        <title>Paenibacillus radiodurans sp. nov., isolated from the southeastern edge of Tengger Desert.</title>
        <authorList>
            <person name="Zhang G."/>
        </authorList>
    </citation>
    <scope>NUCLEOTIDE SEQUENCE [LARGE SCALE GENOMIC DNA]</scope>
    <source>
        <strain evidence="4 5">DT7-4</strain>
    </source>
</reference>
<comment type="similarity">
    <text evidence="1">Belongs to the NAD(P)H dehydrogenase (quinone) family.</text>
</comment>
<dbReference type="PANTHER" id="PTHR10204:SF34">
    <property type="entry name" value="NAD(P)H DEHYDROGENASE [QUINONE] 1 ISOFORM 1"/>
    <property type="match status" value="1"/>
</dbReference>
<evidence type="ECO:0000256" key="1">
    <source>
        <dbReference type="ARBA" id="ARBA00006252"/>
    </source>
</evidence>
<evidence type="ECO:0000313" key="5">
    <source>
        <dbReference type="Proteomes" id="UP000812277"/>
    </source>
</evidence>
<organism evidence="4 5">
    <name type="scientific">Paenibacillus oenotherae</name>
    <dbReference type="NCBI Taxonomy" id="1435645"/>
    <lineage>
        <taxon>Bacteria</taxon>
        <taxon>Bacillati</taxon>
        <taxon>Bacillota</taxon>
        <taxon>Bacilli</taxon>
        <taxon>Bacillales</taxon>
        <taxon>Paenibacillaceae</taxon>
        <taxon>Paenibacillus</taxon>
    </lineage>
</organism>
<dbReference type="Pfam" id="PF02525">
    <property type="entry name" value="Flavodoxin_2"/>
    <property type="match status" value="1"/>
</dbReference>
<feature type="domain" description="Flavodoxin-like fold" evidence="3">
    <location>
        <begin position="4"/>
        <end position="186"/>
    </location>
</feature>
<dbReference type="InterPro" id="IPR029039">
    <property type="entry name" value="Flavoprotein-like_sf"/>
</dbReference>
<comment type="caution">
    <text evidence="4">The sequence shown here is derived from an EMBL/GenBank/DDBJ whole genome shotgun (WGS) entry which is preliminary data.</text>
</comment>
<dbReference type="Proteomes" id="UP000812277">
    <property type="component" value="Unassembled WGS sequence"/>
</dbReference>
<name>A0ABS7D5A2_9BACL</name>
<keyword evidence="2" id="KW-0560">Oxidoreductase</keyword>
<keyword evidence="5" id="KW-1185">Reference proteome</keyword>
<sequence length="193" mass="22052">MNANIAVINGHPDSRSYCQALSEAYKKGAIDSGATVRGIHIGSLSFDPNLRFGYHQRVALEDDLIEAQEIIKWADHLVFVYPIWWGSVPALMKGFIDRTFLPGFAFRSRPNSSLWDKLLVGKSARLIVTMDSPSWYNRLIYRQAGHRVMKRATLQYCGVNPVKITELCPIRSSTDKKREQWLEEVETLGRKRL</sequence>
<evidence type="ECO:0000256" key="2">
    <source>
        <dbReference type="ARBA" id="ARBA00023002"/>
    </source>
</evidence>
<protein>
    <submittedName>
        <fullName evidence="4">NAD(P)H-dependent oxidoreductase</fullName>
    </submittedName>
</protein>
<dbReference type="PANTHER" id="PTHR10204">
    <property type="entry name" value="NAD P H OXIDOREDUCTASE-RELATED"/>
    <property type="match status" value="1"/>
</dbReference>
<dbReference type="InterPro" id="IPR003680">
    <property type="entry name" value="Flavodoxin_fold"/>
</dbReference>